<dbReference type="AlphaFoldDB" id="A0AAV5LUX5"/>
<proteinExistence type="predicted"/>
<sequence>MSNLFLFSLFQAFPSPSPYLSIPLSLVPLPPPP</sequence>
<gene>
    <name evidence="1" type="ORF">SLEP1_g47950</name>
</gene>
<name>A0AAV5LUX5_9ROSI</name>
<dbReference type="Proteomes" id="UP001054252">
    <property type="component" value="Unassembled WGS sequence"/>
</dbReference>
<evidence type="ECO:0000313" key="2">
    <source>
        <dbReference type="Proteomes" id="UP001054252"/>
    </source>
</evidence>
<dbReference type="EMBL" id="BPVZ01000140">
    <property type="protein sequence ID" value="GKV40282.1"/>
    <property type="molecule type" value="Genomic_DNA"/>
</dbReference>
<protein>
    <submittedName>
        <fullName evidence="1">Uncharacterized protein</fullName>
    </submittedName>
</protein>
<reference evidence="1 2" key="1">
    <citation type="journal article" date="2021" name="Commun. Biol.">
        <title>The genome of Shorea leprosula (Dipterocarpaceae) highlights the ecological relevance of drought in aseasonal tropical rainforests.</title>
        <authorList>
            <person name="Ng K.K.S."/>
            <person name="Kobayashi M.J."/>
            <person name="Fawcett J.A."/>
            <person name="Hatakeyama M."/>
            <person name="Paape T."/>
            <person name="Ng C.H."/>
            <person name="Ang C.C."/>
            <person name="Tnah L.H."/>
            <person name="Lee C.T."/>
            <person name="Nishiyama T."/>
            <person name="Sese J."/>
            <person name="O'Brien M.J."/>
            <person name="Copetti D."/>
            <person name="Mohd Noor M.I."/>
            <person name="Ong R.C."/>
            <person name="Putra M."/>
            <person name="Sireger I.Z."/>
            <person name="Indrioko S."/>
            <person name="Kosugi Y."/>
            <person name="Izuno A."/>
            <person name="Isagi Y."/>
            <person name="Lee S.L."/>
            <person name="Shimizu K.K."/>
        </authorList>
    </citation>
    <scope>NUCLEOTIDE SEQUENCE [LARGE SCALE GENOMIC DNA]</scope>
    <source>
        <strain evidence="1">214</strain>
    </source>
</reference>
<accession>A0AAV5LUX5</accession>
<evidence type="ECO:0000313" key="1">
    <source>
        <dbReference type="EMBL" id="GKV40282.1"/>
    </source>
</evidence>
<organism evidence="1 2">
    <name type="scientific">Rubroshorea leprosula</name>
    <dbReference type="NCBI Taxonomy" id="152421"/>
    <lineage>
        <taxon>Eukaryota</taxon>
        <taxon>Viridiplantae</taxon>
        <taxon>Streptophyta</taxon>
        <taxon>Embryophyta</taxon>
        <taxon>Tracheophyta</taxon>
        <taxon>Spermatophyta</taxon>
        <taxon>Magnoliopsida</taxon>
        <taxon>eudicotyledons</taxon>
        <taxon>Gunneridae</taxon>
        <taxon>Pentapetalae</taxon>
        <taxon>rosids</taxon>
        <taxon>malvids</taxon>
        <taxon>Malvales</taxon>
        <taxon>Dipterocarpaceae</taxon>
        <taxon>Rubroshorea</taxon>
    </lineage>
</organism>
<comment type="caution">
    <text evidence="1">The sequence shown here is derived from an EMBL/GenBank/DDBJ whole genome shotgun (WGS) entry which is preliminary data.</text>
</comment>
<keyword evidence="2" id="KW-1185">Reference proteome</keyword>